<feature type="compositionally biased region" description="Polar residues" evidence="1">
    <location>
        <begin position="63"/>
        <end position="74"/>
    </location>
</feature>
<organism evidence="2 3">
    <name type="scientific">Rhypophila decipiens</name>
    <dbReference type="NCBI Taxonomy" id="261697"/>
    <lineage>
        <taxon>Eukaryota</taxon>
        <taxon>Fungi</taxon>
        <taxon>Dikarya</taxon>
        <taxon>Ascomycota</taxon>
        <taxon>Pezizomycotina</taxon>
        <taxon>Sordariomycetes</taxon>
        <taxon>Sordariomycetidae</taxon>
        <taxon>Sordariales</taxon>
        <taxon>Naviculisporaceae</taxon>
        <taxon>Rhypophila</taxon>
    </lineage>
</organism>
<dbReference type="AlphaFoldDB" id="A0AAN6YAT2"/>
<feature type="compositionally biased region" description="Basic residues" evidence="1">
    <location>
        <begin position="530"/>
        <end position="544"/>
    </location>
</feature>
<feature type="compositionally biased region" description="Low complexity" evidence="1">
    <location>
        <begin position="393"/>
        <end position="409"/>
    </location>
</feature>
<protein>
    <submittedName>
        <fullName evidence="2">Uncharacterized protein</fullName>
    </submittedName>
</protein>
<name>A0AAN6YAT2_9PEZI</name>
<gene>
    <name evidence="2" type="ORF">QBC37DRAFT_419636</name>
</gene>
<feature type="region of interest" description="Disordered" evidence="1">
    <location>
        <begin position="269"/>
        <end position="499"/>
    </location>
</feature>
<feature type="region of interest" description="Disordered" evidence="1">
    <location>
        <begin position="188"/>
        <end position="213"/>
    </location>
</feature>
<feature type="region of interest" description="Disordered" evidence="1">
    <location>
        <begin position="530"/>
        <end position="653"/>
    </location>
</feature>
<feature type="compositionally biased region" description="Basic and acidic residues" evidence="1">
    <location>
        <begin position="282"/>
        <end position="292"/>
    </location>
</feature>
<evidence type="ECO:0000313" key="2">
    <source>
        <dbReference type="EMBL" id="KAK4215276.1"/>
    </source>
</evidence>
<feature type="region of interest" description="Disordered" evidence="1">
    <location>
        <begin position="684"/>
        <end position="703"/>
    </location>
</feature>
<sequence length="720" mass="78557">MGSCVRNKSILTIITIGTLVTVASMAIYKIAVRMNGAGEPTPPPTSGLQQNDQGSKGKRQLPLDNSPTLPPTNAKSMAKFNVGQTITPQYQQQLYRKTVSLIFARTVLNKKLGRAFSRRDKFSHKLLDRHYRLKHQERKHLTARTRLVLELEKQQQLNPFPERAKNIRLLKKLLRTFKRHLKSDTYAHKSKCLRPSPMSSISTSPSSSDMDEHESAIGNAILSIAAEKLGSELATVNGTARKRRASQRSNASLATLFAQDHPEQAEKDIDGALAVPKQIKKPKLDLEDDPKPTETAGTGPQLEDDAKEGKVEVSTGNDANLELKVLEKTPPPASRASAKLEADDVEKEANTGAGAPPPPAKSEVKEKEEPSCAGALAVETPAKPEVDEKKKTAGAGASSVASPTTSTADANEKRPDSVAAAVSSPTKSVSSDKEDKIVDAAVSPSKNAKKHPLDSDDSPTKAKKAKVEYFATPAVPPKSPKKVTPAVPPTSPKRNNPAAPLKYHEQVVHDMLNDPLGFDDLVYDSKGPMHNRNKFRSFRNRYKKPAPNFSPLMSGGIGKDLPEETKATAVAALKTRKPLPPARNSGTSARNNAEKMLPPSRNNAEKLNLKKEDSLSQQVLRKNYRDRMTQRVQESKAAASEEKKSPVLDNLTEKSKYSVNKEARYTKNKSTNIEHAGLAIAGLTRSIPAEAPPREGPKPKTYVSAARRKHNAVRRVGFYK</sequence>
<feature type="region of interest" description="Disordered" evidence="1">
    <location>
        <begin position="38"/>
        <end position="74"/>
    </location>
</feature>
<feature type="compositionally biased region" description="Basic and acidic residues" evidence="1">
    <location>
        <begin position="451"/>
        <end position="460"/>
    </location>
</feature>
<evidence type="ECO:0000256" key="1">
    <source>
        <dbReference type="SAM" id="MobiDB-lite"/>
    </source>
</evidence>
<dbReference type="EMBL" id="MU858082">
    <property type="protein sequence ID" value="KAK4215276.1"/>
    <property type="molecule type" value="Genomic_DNA"/>
</dbReference>
<reference evidence="2" key="2">
    <citation type="submission" date="2023-05" db="EMBL/GenBank/DDBJ databases">
        <authorList>
            <consortium name="Lawrence Berkeley National Laboratory"/>
            <person name="Steindorff A."/>
            <person name="Hensen N."/>
            <person name="Bonometti L."/>
            <person name="Westerberg I."/>
            <person name="Brannstrom I.O."/>
            <person name="Guillou S."/>
            <person name="Cros-Aarteil S."/>
            <person name="Calhoun S."/>
            <person name="Haridas S."/>
            <person name="Kuo A."/>
            <person name="Mondo S."/>
            <person name="Pangilinan J."/>
            <person name="Riley R."/>
            <person name="Labutti K."/>
            <person name="Andreopoulos B."/>
            <person name="Lipzen A."/>
            <person name="Chen C."/>
            <person name="Yanf M."/>
            <person name="Daum C."/>
            <person name="Ng V."/>
            <person name="Clum A."/>
            <person name="Ohm R."/>
            <person name="Martin F."/>
            <person name="Silar P."/>
            <person name="Natvig D."/>
            <person name="Lalanne C."/>
            <person name="Gautier V."/>
            <person name="Ament-Velasquez S.L."/>
            <person name="Kruys A."/>
            <person name="Hutchinson M.I."/>
            <person name="Powell A.J."/>
            <person name="Barry K."/>
            <person name="Miller A.N."/>
            <person name="Grigoriev I.V."/>
            <person name="Debuchy R."/>
            <person name="Gladieux P."/>
            <person name="Thoren M.H."/>
            <person name="Johannesson H."/>
        </authorList>
    </citation>
    <scope>NUCLEOTIDE SEQUENCE</scope>
    <source>
        <strain evidence="2">PSN293</strain>
    </source>
</reference>
<feature type="compositionally biased region" description="Basic and acidic residues" evidence="1">
    <location>
        <begin position="382"/>
        <end position="391"/>
    </location>
</feature>
<evidence type="ECO:0000313" key="3">
    <source>
        <dbReference type="Proteomes" id="UP001301769"/>
    </source>
</evidence>
<comment type="caution">
    <text evidence="2">The sequence shown here is derived from an EMBL/GenBank/DDBJ whole genome shotgun (WGS) entry which is preliminary data.</text>
</comment>
<dbReference type="Proteomes" id="UP001301769">
    <property type="component" value="Unassembled WGS sequence"/>
</dbReference>
<keyword evidence="3" id="KW-1185">Reference proteome</keyword>
<feature type="compositionally biased region" description="Basic and acidic residues" evidence="1">
    <location>
        <begin position="603"/>
        <end position="614"/>
    </location>
</feature>
<feature type="compositionally biased region" description="Basic and acidic residues" evidence="1">
    <location>
        <begin position="639"/>
        <end position="653"/>
    </location>
</feature>
<proteinExistence type="predicted"/>
<reference evidence="2" key="1">
    <citation type="journal article" date="2023" name="Mol. Phylogenet. Evol.">
        <title>Genome-scale phylogeny and comparative genomics of the fungal order Sordariales.</title>
        <authorList>
            <person name="Hensen N."/>
            <person name="Bonometti L."/>
            <person name="Westerberg I."/>
            <person name="Brannstrom I.O."/>
            <person name="Guillou S."/>
            <person name="Cros-Aarteil S."/>
            <person name="Calhoun S."/>
            <person name="Haridas S."/>
            <person name="Kuo A."/>
            <person name="Mondo S."/>
            <person name="Pangilinan J."/>
            <person name="Riley R."/>
            <person name="LaButti K."/>
            <person name="Andreopoulos B."/>
            <person name="Lipzen A."/>
            <person name="Chen C."/>
            <person name="Yan M."/>
            <person name="Daum C."/>
            <person name="Ng V."/>
            <person name="Clum A."/>
            <person name="Steindorff A."/>
            <person name="Ohm R.A."/>
            <person name="Martin F."/>
            <person name="Silar P."/>
            <person name="Natvig D.O."/>
            <person name="Lalanne C."/>
            <person name="Gautier V."/>
            <person name="Ament-Velasquez S.L."/>
            <person name="Kruys A."/>
            <person name="Hutchinson M.I."/>
            <person name="Powell A.J."/>
            <person name="Barry K."/>
            <person name="Miller A.N."/>
            <person name="Grigoriev I.V."/>
            <person name="Debuchy R."/>
            <person name="Gladieux P."/>
            <person name="Hiltunen Thoren M."/>
            <person name="Johannesson H."/>
        </authorList>
    </citation>
    <scope>NUCLEOTIDE SEQUENCE</scope>
    <source>
        <strain evidence="2">PSN293</strain>
    </source>
</reference>
<accession>A0AAN6YAT2</accession>
<feature type="compositionally biased region" description="Low complexity" evidence="1">
    <location>
        <begin position="195"/>
        <end position="208"/>
    </location>
</feature>